<proteinExistence type="predicted"/>
<evidence type="ECO:0000256" key="2">
    <source>
        <dbReference type="SAM" id="MobiDB-lite"/>
    </source>
</evidence>
<feature type="region of interest" description="Disordered" evidence="2">
    <location>
        <begin position="2664"/>
        <end position="2701"/>
    </location>
</feature>
<sequence length="2701" mass="314732">MENLLKKLIIQKSFRSRVEDFNMFNVSMSIQISKNDKEATYNLTKDGYFEISQICAEFNQFLVFPKIQEPPETCHTSCQTDADIQVSKARLEKLDFVPKFEPVDDYGYQGNDIEITEMDDEESDEDENDPKRPRIDDIEEIAMGEEDDDDDNEFAGVTAVFDESDTEEQPSTDASASKTARRSERERRKPTRFNLPKPQPRVRQEKREEVFITRIETPTQIIDVPPSMSAPITVHLRRSKRRCAECMPKRTRCRVFCDNCNSAIYAKKIKLQLEDDEIKRAQAKGKAQAEAQMENLQLEIEYENKRLKEIYKKYGAIAVIFDDGGDGSSFTAIPKKQVEPEPVYDLDWIRRQMSEEEWRKLSEKERQRLLMEAKLLERMLRREMYGEDWQRRLRELGDDEEARRRLLEEQRRKMERMLALRLLNKKKNENEGDDVDDDIIFDVPVEWFDEGDENLAKIEEDYCVDWVKRQMDEEEWRKLSEQERQRLIALAKLEQRKLRREMYGDDWLRYLASLRDQEAIDEAKRRQKEEFDRLLKARLLRKGDKTEEELQKEVEELIEEELENKVEEEYDVDWVKRQLDEEEWRKLNERERNRIMTKHRVARLKLMKEMFGDDFKMRLKQLGDDEDARRRLMEEQRRLFEEKLAAKLKMKKPKKLEEVEDADISEKDLEKFSADWLLKQMGEDEWNKLSEQERQRMIALAKLEAKKAQKEFYGDEWLRRLKEIEGDENAMKKLRDEQRKAFNARLAAALLAAKKRPELPEKEPRSLLDVEDKIVDEEKMEEFSADWVQQQMSEAEWKKLSEQERQRLIAIAKLEQKKLQKEMYADDYLKAMESLEGDENAMKKLRDDQRNAFDARLAAALLAVKNRPESPEPESLLEVQEKIVDDEKLEQFSADWVKQQMNETEWKQLSEQERQRLIAIAKLEQKKLQKEIYGDDYLKAMKLLEGDEEATKKLQEEQRKNFDTRLAAALAAARRPKVEKLDEIQELSAEELPPEKVEQFCADWVKDEMDAAEWKKLSEQERQKLIALAKLEQKKLQKEIYGDDFTMKLKQLEGDEAAIKALREEQRTKFNALLAARVLKKEKPILVQVLDEKIRIVSQFGDEYKKQVASQAEIVKTLDENDEGVLFAATLNLLQVAIAIDGAETSAIDQIPLQGPTIESLKLVSRPKDEQKIGSIEKYTSFKGWDKLHPFFAKNLELINVYSLALQEAQFVYDDEKVKLGAQEFRNYPNFWLRSREYQIFHQFEEGKDDRFVKRSLREVIALKTVIDDDFSLEKFQVLLGRYFYRNLESPESVEKVIKEKNLRFMLGALLLDFTELFEKSPENRSLRKHIVEKYSSMRDRALMVIARGDPQQGLRPVSEARVEVDKMKKELEATFYERKAMAKYMKSRGFAYSSPPEKAFGPNLARSYDSVLTSTTVIKDEEIIPESDLSDTFDLYFVLYQYEQMEIAFHILHENKQNPSNEETLWQKNEKERLDLISEFIEAIHTSQLSVRSRQRAILDGKEIKQDRQRYIQLARLVLAQKESRKVLKDQSAPKDSNSSAWLSFGDNVILRMLQNAKAIVTKILNDSFQEELRDFCMLMPEADRAQEIIKTNEERAKIDPTHASAKIDNNSLIQKGLALVYANKMHLAIKLGASEMNSSDICAAILAELLEEFDNFRESEWKVHSKATALELEKRLNTEIEAGTSEEIWKLISGKTSVARAEVDAEHDEVVDKKRDDIIAAALLKSVGQQEWQRMSEKDRQMKILEMKRLQRQNEKESVGFSSKKLMEDFNGNEEAYRKYKESEKAKSNQALDAKIAALKAKKAAETDAKKQAEAEEEIEKLTTLKRSLSDLQKVELDADKEKLAIMAFLESSDGKMSQEKMRQMASLKLRMQKKQLANGEIEDTAIWIRSTDDKSAAGAAAEKQRQKELAKARLAALKAGRIQKSEEPVDQNASKEDQLAALLENMQKEELAFVYARIECKKYKSLGSDRIELLSKLDATNDVEKAIDIRLALIALTNEEPDVELIRLLAEEQKKVSYEALNRDSRGDFEDLLEDVKMKSVRNVAFCVGSDEEVERELASKYRAVKRQASRNAIKEEISDAVWDELDKKEQRLANVRKLFVIKEKLIDEIASSDDIDAAIKNHKRIAELSMKAKKEDLKTEAEKQESAKKRKNVLDDLSKNYDRELQGILAAADQQADRQKAEKARQLKIAMIRKERKQIEKENKTEEIGAFVREMTMATANTEKRVNDERKRQQERQKEKLAAMKRKRQTMTEKAKEEQIQQEIESFFDKNEIENNISDVDSFTEDTLFDQVLTAMTSLHSSEISALHTLIVTATDNKDALADAEAMDLKKLEKKLSGGSSSYFKRRLEYYNIHLDEPLPEHMIPSKQVEQKTLLTKAMILRFVKFNKEKNISKTSESLDAYEEATIYLSSELTTRQALELKNFESMLEDLEDPVLKEVIKLLKRAKNEFWSPNITSVMFYPPMTKEDGPALAQAWINQAKKRCSGAAAGILIDQKISQKRKDDRATENILTRQHTIIQTNITPEEEKAMLEQFQQNMLKRQSTIVESRKSQMQKILERKSQLKEKQQERKAAEVEKALLAMDREKTMMINTRKSQSTGLENRLDTLRLERTMTQARKSQGGLNFANQANEGDDMEDLAQKLQATATIERQDTNELLLEINNSENATTPAEEETQGDSLTMMRERTMMRKSKKKAKE</sequence>
<reference evidence="3 4" key="1">
    <citation type="submission" date="2021-04" db="EMBL/GenBank/DDBJ databases">
        <authorList>
            <person name="Bliznina A."/>
        </authorList>
    </citation>
    <scope>NUCLEOTIDE SEQUENCE [LARGE SCALE GENOMIC DNA]</scope>
</reference>
<feature type="coiled-coil region" evidence="1">
    <location>
        <begin position="2231"/>
        <end position="2265"/>
    </location>
</feature>
<feature type="coiled-coil region" evidence="1">
    <location>
        <begin position="2550"/>
        <end position="2589"/>
    </location>
</feature>
<gene>
    <name evidence="3" type="ORF">OKIOD_LOCUS15989</name>
</gene>
<organism evidence="3 4">
    <name type="scientific">Oikopleura dioica</name>
    <name type="common">Tunicate</name>
    <dbReference type="NCBI Taxonomy" id="34765"/>
    <lineage>
        <taxon>Eukaryota</taxon>
        <taxon>Metazoa</taxon>
        <taxon>Chordata</taxon>
        <taxon>Tunicata</taxon>
        <taxon>Appendicularia</taxon>
        <taxon>Copelata</taxon>
        <taxon>Oikopleuridae</taxon>
        <taxon>Oikopleura</taxon>
    </lineage>
</organism>
<feature type="region of interest" description="Disordered" evidence="2">
    <location>
        <begin position="160"/>
        <end position="205"/>
    </location>
</feature>
<evidence type="ECO:0000313" key="4">
    <source>
        <dbReference type="Proteomes" id="UP001158576"/>
    </source>
</evidence>
<protein>
    <submittedName>
        <fullName evidence="3">Oidioi.mRNA.OKI2018_I69.chr2.g7224.t1.cds</fullName>
    </submittedName>
</protein>
<feature type="coiled-coil region" evidence="1">
    <location>
        <begin position="1798"/>
        <end position="1837"/>
    </location>
</feature>
<evidence type="ECO:0000313" key="3">
    <source>
        <dbReference type="EMBL" id="CAG5113080.1"/>
    </source>
</evidence>
<name>A0ABN7TA98_OIKDI</name>
<feature type="region of interest" description="Disordered" evidence="2">
    <location>
        <begin position="116"/>
        <end position="136"/>
    </location>
</feature>
<feature type="compositionally biased region" description="Basic residues" evidence="2">
    <location>
        <begin position="2692"/>
        <end position="2701"/>
    </location>
</feature>
<feature type="coiled-coil region" evidence="1">
    <location>
        <begin position="536"/>
        <end position="567"/>
    </location>
</feature>
<feature type="compositionally biased region" description="Acidic residues" evidence="2">
    <location>
        <begin position="116"/>
        <end position="128"/>
    </location>
</feature>
<evidence type="ECO:0000256" key="1">
    <source>
        <dbReference type="SAM" id="Coils"/>
    </source>
</evidence>
<feature type="coiled-coil region" evidence="1">
    <location>
        <begin position="359"/>
        <end position="417"/>
    </location>
</feature>
<feature type="coiled-coil region" evidence="1">
    <location>
        <begin position="1903"/>
        <end position="1955"/>
    </location>
</feature>
<keyword evidence="1" id="KW-0175">Coiled coil</keyword>
<dbReference type="Proteomes" id="UP001158576">
    <property type="component" value="Chromosome 2"/>
</dbReference>
<accession>A0ABN7TA98</accession>
<dbReference type="EMBL" id="OU015567">
    <property type="protein sequence ID" value="CAG5113080.1"/>
    <property type="molecule type" value="Genomic_DNA"/>
</dbReference>
<keyword evidence="4" id="KW-1185">Reference proteome</keyword>
<feature type="coiled-coil region" evidence="1">
    <location>
        <begin position="279"/>
        <end position="313"/>
    </location>
</feature>